<dbReference type="AlphaFoldDB" id="A0A656AJR9"/>
<evidence type="ECO:0000313" key="2">
    <source>
        <dbReference type="Proteomes" id="UP000041770"/>
    </source>
</evidence>
<evidence type="ECO:0000313" key="1">
    <source>
        <dbReference type="EMBL" id="CSD14953.1"/>
    </source>
</evidence>
<dbReference type="EMBL" id="CWQY01000031">
    <property type="protein sequence ID" value="CSD14953.1"/>
    <property type="molecule type" value="Genomic_DNA"/>
</dbReference>
<proteinExistence type="predicted"/>
<accession>A0A656AJR9</accession>
<name>A0A656AJR9_VIBCL</name>
<organism evidence="1 2">
    <name type="scientific">Vibrio cholerae</name>
    <dbReference type="NCBI Taxonomy" id="666"/>
    <lineage>
        <taxon>Bacteria</taxon>
        <taxon>Pseudomonadati</taxon>
        <taxon>Pseudomonadota</taxon>
        <taxon>Gammaproteobacteria</taxon>
        <taxon>Vibrionales</taxon>
        <taxon>Vibrionaceae</taxon>
        <taxon>Vibrio</taxon>
    </lineage>
</organism>
<gene>
    <name evidence="1" type="ORF">ERS013200_03332</name>
</gene>
<dbReference type="Proteomes" id="UP000041770">
    <property type="component" value="Unassembled WGS sequence"/>
</dbReference>
<reference evidence="1 2" key="1">
    <citation type="submission" date="2015-07" db="EMBL/GenBank/DDBJ databases">
        <authorList>
            <consortium name="Pathogen Informatics"/>
        </authorList>
    </citation>
    <scope>NUCLEOTIDE SEQUENCE [LARGE SCALE GENOMIC DNA]</scope>
    <source>
        <strain evidence="1 2">A316</strain>
    </source>
</reference>
<protein>
    <submittedName>
        <fullName evidence="1">Uncharacterized protein</fullName>
    </submittedName>
</protein>
<sequence>MLTHQWHSITHNTCRFRWIIDGDAVMLTSGFTQGIGNEFIQRAEIRFTLFWPCQHNRHWLIGVFWVHHNAQDIQ</sequence>